<organism evidence="1 2">
    <name type="scientific">Gelidibacter salicanalis</name>
    <dbReference type="NCBI Taxonomy" id="291193"/>
    <lineage>
        <taxon>Bacteria</taxon>
        <taxon>Pseudomonadati</taxon>
        <taxon>Bacteroidota</taxon>
        <taxon>Flavobacteriia</taxon>
        <taxon>Flavobacteriales</taxon>
        <taxon>Flavobacteriaceae</taxon>
        <taxon>Gelidibacter</taxon>
    </lineage>
</organism>
<dbReference type="Pfam" id="PF16119">
    <property type="entry name" value="DUF4835"/>
    <property type="match status" value="1"/>
</dbReference>
<dbReference type="EMBL" id="JAEHJZ010000034">
    <property type="protein sequence ID" value="MBJ7881692.1"/>
    <property type="molecule type" value="Genomic_DNA"/>
</dbReference>
<dbReference type="InterPro" id="IPR032274">
    <property type="entry name" value="DUF4835"/>
</dbReference>
<dbReference type="RefSeq" id="WP_199600560.1">
    <property type="nucleotide sequence ID" value="NZ_JAEHJZ010000034.1"/>
</dbReference>
<evidence type="ECO:0000313" key="2">
    <source>
        <dbReference type="Proteomes" id="UP000662373"/>
    </source>
</evidence>
<sequence length="295" mass="34287">MHKFIFIFFLGCTSVMFSQELNCNLVVNAQQTGNENVQVFKTLERQLTEFINNTQWTNKMFSPQERIDCSMVINIVDYNSDSFQATIQVQSSRPVFNSTYNTPVYNFNDRNFTFQYLEFQNLVYNPTQFESNLVSVLAYHVFMILGLDADTFELNGGDAYYKQAQTITNYSQQGNFKGWKLEDGQQSRFALIDNMLSPTFKEFRTVMYNYHRKGLDVMSENDKKAKESIALVFDDLATMHNRRPNSFLMRVFFDAKANEILDIFSDGPKVNVTDIKDILNKVAPTHASKWRAINF</sequence>
<dbReference type="Proteomes" id="UP000662373">
    <property type="component" value="Unassembled WGS sequence"/>
</dbReference>
<accession>A0A934KM26</accession>
<gene>
    <name evidence="1" type="ORF">JEM65_13715</name>
</gene>
<dbReference type="AlphaFoldDB" id="A0A934KM26"/>
<evidence type="ECO:0000313" key="1">
    <source>
        <dbReference type="EMBL" id="MBJ7881692.1"/>
    </source>
</evidence>
<keyword evidence="2" id="KW-1185">Reference proteome</keyword>
<reference evidence="1 2" key="1">
    <citation type="submission" date="2020-09" db="EMBL/GenBank/DDBJ databases">
        <title>Draft genome of Gelidibacter salicanalis PAMC21136.</title>
        <authorList>
            <person name="Park H."/>
        </authorList>
    </citation>
    <scope>NUCLEOTIDE SEQUENCE [LARGE SCALE GENOMIC DNA]</scope>
    <source>
        <strain evidence="1 2">PAMC21136</strain>
    </source>
</reference>
<proteinExistence type="predicted"/>
<protein>
    <submittedName>
        <fullName evidence="1">DUF4835 family protein</fullName>
    </submittedName>
</protein>
<comment type="caution">
    <text evidence="1">The sequence shown here is derived from an EMBL/GenBank/DDBJ whole genome shotgun (WGS) entry which is preliminary data.</text>
</comment>
<name>A0A934KM26_9FLAO</name>